<dbReference type="GO" id="GO:0000722">
    <property type="term" value="P:telomere maintenance via recombination"/>
    <property type="evidence" value="ECO:0007669"/>
    <property type="project" value="TreeGrafter"/>
</dbReference>
<feature type="coiled-coil region" evidence="1">
    <location>
        <begin position="519"/>
        <end position="546"/>
    </location>
</feature>
<gene>
    <name evidence="3" type="ORF">Ae201684_007178</name>
</gene>
<feature type="coiled-coil region" evidence="1">
    <location>
        <begin position="275"/>
        <end position="302"/>
    </location>
</feature>
<dbReference type="GO" id="GO:0007004">
    <property type="term" value="P:telomere maintenance via telomerase"/>
    <property type="evidence" value="ECO:0007669"/>
    <property type="project" value="TreeGrafter"/>
</dbReference>
<feature type="coiled-coil region" evidence="1">
    <location>
        <begin position="999"/>
        <end position="1138"/>
    </location>
</feature>
<dbReference type="Proteomes" id="UP000481153">
    <property type="component" value="Unassembled WGS sequence"/>
</dbReference>
<feature type="coiled-coil region" evidence="1">
    <location>
        <begin position="428"/>
        <end position="469"/>
    </location>
</feature>
<dbReference type="GO" id="GO:0006302">
    <property type="term" value="P:double-strand break repair"/>
    <property type="evidence" value="ECO:0007669"/>
    <property type="project" value="TreeGrafter"/>
</dbReference>
<dbReference type="GO" id="GO:0070192">
    <property type="term" value="P:chromosome organization involved in meiotic cell cycle"/>
    <property type="evidence" value="ECO:0007669"/>
    <property type="project" value="TreeGrafter"/>
</dbReference>
<feature type="coiled-coil region" evidence="1">
    <location>
        <begin position="3076"/>
        <end position="3126"/>
    </location>
</feature>
<dbReference type="GO" id="GO:0051880">
    <property type="term" value="F:G-quadruplex DNA binding"/>
    <property type="evidence" value="ECO:0007669"/>
    <property type="project" value="TreeGrafter"/>
</dbReference>
<accession>A0A6G0X9V6</accession>
<feature type="coiled-coil region" evidence="1">
    <location>
        <begin position="1544"/>
        <end position="1648"/>
    </location>
</feature>
<organism evidence="3 4">
    <name type="scientific">Aphanomyces euteiches</name>
    <dbReference type="NCBI Taxonomy" id="100861"/>
    <lineage>
        <taxon>Eukaryota</taxon>
        <taxon>Sar</taxon>
        <taxon>Stramenopiles</taxon>
        <taxon>Oomycota</taxon>
        <taxon>Saprolegniomycetes</taxon>
        <taxon>Saprolegniales</taxon>
        <taxon>Verrucalvaceae</taxon>
        <taxon>Aphanomyces</taxon>
    </lineage>
</organism>
<keyword evidence="4" id="KW-1185">Reference proteome</keyword>
<dbReference type="GO" id="GO:0000794">
    <property type="term" value="C:condensed nuclear chromosome"/>
    <property type="evidence" value="ECO:0007669"/>
    <property type="project" value="TreeGrafter"/>
</dbReference>
<reference evidence="3 4" key="1">
    <citation type="submission" date="2019-07" db="EMBL/GenBank/DDBJ databases">
        <title>Genomics analysis of Aphanomyces spp. identifies a new class of oomycete effector associated with host adaptation.</title>
        <authorList>
            <person name="Gaulin E."/>
        </authorList>
    </citation>
    <scope>NUCLEOTIDE SEQUENCE [LARGE SCALE GENOMIC DNA]</scope>
    <source>
        <strain evidence="3 4">ATCC 201684</strain>
    </source>
</reference>
<feature type="compositionally biased region" description="Basic and acidic residues" evidence="2">
    <location>
        <begin position="3192"/>
        <end position="3201"/>
    </location>
</feature>
<dbReference type="PANTHER" id="PTHR18867:SF12">
    <property type="entry name" value="DNA REPAIR PROTEIN RAD50"/>
    <property type="match status" value="1"/>
</dbReference>
<feature type="coiled-coil region" evidence="1">
    <location>
        <begin position="153"/>
        <end position="180"/>
    </location>
</feature>
<evidence type="ECO:0000256" key="2">
    <source>
        <dbReference type="SAM" id="MobiDB-lite"/>
    </source>
</evidence>
<name>A0A6G0X9V6_9STRA</name>
<dbReference type="GO" id="GO:0003691">
    <property type="term" value="F:double-stranded telomeric DNA binding"/>
    <property type="evidence" value="ECO:0007669"/>
    <property type="project" value="TreeGrafter"/>
</dbReference>
<comment type="caution">
    <text evidence="3">The sequence shown here is derived from an EMBL/GenBank/DDBJ whole genome shotgun (WGS) entry which is preliminary data.</text>
</comment>
<feature type="coiled-coil region" evidence="1">
    <location>
        <begin position="761"/>
        <end position="966"/>
    </location>
</feature>
<dbReference type="PANTHER" id="PTHR18867">
    <property type="entry name" value="RAD50"/>
    <property type="match status" value="1"/>
</dbReference>
<dbReference type="GO" id="GO:0043047">
    <property type="term" value="F:single-stranded telomeric DNA binding"/>
    <property type="evidence" value="ECO:0007669"/>
    <property type="project" value="TreeGrafter"/>
</dbReference>
<dbReference type="GO" id="GO:0030870">
    <property type="term" value="C:Mre11 complex"/>
    <property type="evidence" value="ECO:0007669"/>
    <property type="project" value="TreeGrafter"/>
</dbReference>
<evidence type="ECO:0000313" key="3">
    <source>
        <dbReference type="EMBL" id="KAF0736732.1"/>
    </source>
</evidence>
<evidence type="ECO:0000313" key="4">
    <source>
        <dbReference type="Proteomes" id="UP000481153"/>
    </source>
</evidence>
<keyword evidence="1" id="KW-0175">Coiled coil</keyword>
<evidence type="ECO:0000256" key="1">
    <source>
        <dbReference type="SAM" id="Coils"/>
    </source>
</evidence>
<dbReference type="SUPFAM" id="SSF90257">
    <property type="entry name" value="Myosin rod fragments"/>
    <property type="match status" value="1"/>
</dbReference>
<feature type="coiled-coil region" evidence="1">
    <location>
        <begin position="1304"/>
        <end position="1497"/>
    </location>
</feature>
<proteinExistence type="predicted"/>
<dbReference type="EMBL" id="VJMJ01000088">
    <property type="protein sequence ID" value="KAF0736732.1"/>
    <property type="molecule type" value="Genomic_DNA"/>
</dbReference>
<feature type="coiled-coil region" evidence="1">
    <location>
        <begin position="578"/>
        <end position="700"/>
    </location>
</feature>
<protein>
    <submittedName>
        <fullName evidence="3">Uncharacterized protein</fullName>
    </submittedName>
</protein>
<feature type="coiled-coil region" evidence="1">
    <location>
        <begin position="1684"/>
        <end position="2221"/>
    </location>
</feature>
<feature type="region of interest" description="Disordered" evidence="2">
    <location>
        <begin position="3146"/>
        <end position="3260"/>
    </location>
</feature>
<dbReference type="Gene3D" id="1.10.287.1490">
    <property type="match status" value="1"/>
</dbReference>
<dbReference type="VEuPathDB" id="FungiDB:AeMF1_010821"/>
<sequence length="3260" mass="369566">MDGGDADIDHVRGKDIVLEILREVHDYFLTNDPSKKANGTIWHGLDRAKLAAVCAAQIDNTLHNDNEANPADDDSQTQEYAVIQEILAGLIEKRLLATQAQLTQGPVDVACLQHQFMSMTSKQVQTNESISTKSDVKVLAFWALDELHKRSSVDHLRDTIRAQDALIQAMQREIDALRQSPKDDSTIGKFDWSPESSSQGIQWTNVDLDASIDDLRDIVQDSHRNNLDILRDHIRALEGQLADATRYNAEVAKLNHHLKQELAENQPENDFVSSMSMLQRQIHDLETALAKATSHNEALEAELAVPGANLAYLSRQNTLLQQRVNIYKNELDAQIALLRRLEPTKDNGSECPTHFNGPCSDLMEALRTEILTAREQHRSEMVGLLEHISQLTQENHALRDPHLAAQLSENNLEQLSDEHPTRSVHAENAALLAQIQAYEATIATTEEAMGRLRRERELQEKEVDALLEKINPLVLAHEKIVAEKSQMEEDLTRRDEMIHALQASVYEMKREIKVVTADFDAIVEEKESLVEELEEWRKKRENGEEGSCETCVGLNNQIEELSQEVCTNLDDKINMKQLDQMQEALETAEAEVRPLKKSLASKEQTIQESNHRVSELERRISHDKVEFDKAVSERDRAIEALQSRVHDLKREVNVLTDDYDSIYEEKQELEQKLDEVETQLVNLQDELAEMDQLVSRLRLEIETWRMWYEQVMMLREEERTFKVNFDVAFIDLQTKLIQETNRADELKTATDDMHSAQTNLLAQRDEDINKLKDAVIQLKDRLAVSILSEEQLKEQLQLALEDKAASEAEKDSIAEAKEQKLIKQLEELMANREATDMEWENKWLAMHEENQTVRSDLEDVSRQLRQENLRLESTLAALQAQHNTNLDEKNTVLADLHAKLSDLEISKATMAADIARLEQEKLAEVDELNQSRGELQLRSRSLEDELEHLKSAVNTLNVEKAEWEKKAYELNIAVEDQFSLRKELEIMFTNKEGEFNDVLQQLQDKISSLTKSESNLKNQLDEVKQLKSEVDASLDDYKRQLKISSSEYSELEKTATSLVQANDGLTNQVNSLKHSVDQLKTQYEAAKSELDSSGAECKLLTEAVIEKEARLAELAAQNNALIAREMALQQELSQMSEEKSILEMSLPEHEEKLAVLSHAHSELGSTSKTLEFENIRLQDLVQTLTQEKRDCDAAFHQAKSTWNHKFEAMTFDRDSFAAKCSVLETSLNQKEDELSKLLVIGQSLKDEVSALTASYSAVSSQLEVVSEENTELAHQLEKSTTYLEAKTTEWQQLETTLGEKNDTINRLQALLDQFKGRIETLTTSESALTQQLESVQEDMDKKTSAMADENSKLLEEVVLARKQMEDFTKERDAALERTTDLSAELAALRAQLESTIAEKDASMTRMQDLLDRFKEKIVVLNDSQAQLANEMESNRLELQGELTIKDDEIACLQSEIDNLTKKLVNATNNLSAVTEEKDEIAREVSIVKGQIKDLQAENDAKCTKLKSEVDERDENIASMQTLLDEMKVITATLKTSEVTLSKELQNKSEELNSKQADVDRLQSQCCALEDELKVLSSHVEHLSVEKEELVFQAATLEARARNLEASSELLSNKCSELEDVKKQKDEEIAHLKQLLSDLKEQVADLTKAEAGLSMQLHQAMEEKSSLEMSLPEQVEKLASLSRSHGELELTAKFAHEENEQLKSNVAELEYAKTRLASEITELHSKVEQQASEIAGLEMSLSDTTNQIAQLQMVLDRFKLKVDALSKSEKELTNQLTQLRDEKAQTEEKLHEEREKVTTVSRARDALELASANLREDVSRLQAELKAMTEKHETISAQYDAHIDECSQHISRLEAQEAELINELNDNHTKRMELEASVSHTADDMSKLQMQLQRMKEKVSSLTKSEESLSKQVVFLTQEKTALELSLPEQAEQIATLSRSRGDLESTAQNLQTQNKKLKSEMEAWSVKETEWVKEKQQVESSARAQIQILEDKLATTELSAKQLENIIEAKSAEISTQDKLVTKLQEEVAKLLRTESTLHEELLQIQAEKDALAQRLPEQEDNLLSLSRSHNELANNAQSLAAENAKLKFELEALSQDFAQKSAELVSQVEQLQRIAKDSELRCSELTHEHANAEERWVQESNELQAELESKEEEIAHLQELFNKEMSALKLEESEANRRYEELSTLHIQVTSLYDDLLEKHKLLTIQHEEKQSEIDELESHWKLKCAELSAQLLTLQELLAKKDNLVLDLNSTVATADDRIAQLQSLLNEKTNLISQLEHLRATRPNVTQRHEQLSLPDDYALLVSENDQLRLGQENLNTIVEVLKEQLAQAKEQNEALPWISSFVEDIAPVLGLTNVVPVTMDKMQSTLLDVQTSIHSLSTKSGDLGAMKVDDLSGSTGWLKAIEESNALNDKADDLTRKVNRTRDIVVPTSSVSLFPDGMAKDVMSVVLEIVATFDDAATSTDIAATLNEAWHYRQRLLGQLVAAMHHVHPLPSSLPREEQVDAWLEDMKDAVYVTNHKVLSSALMTMHRLLYPSHVATNSMDLEQWSEYAASTEFADNLRQYVSRMNDLEDDSRDLNEVVLPFLTQYIHENPEGSSDADAVVDIWKRNIQAMTEALTTMHDATFNEKKTMTWPAWIEYLRSQAFAELVHEKHAEAHDLCVAIRTLGAAVFPIDSLPTKDTADVASWREWANTIAFDEGIASTKTKWTRIDVENQAMCDALQNIHAVLWPQQEMKPSMDSTEWASYIHSQPFVDKLRQLSGQDKAICAAFTKMHRAITTGLDVSTHSSMDVPRWTEYIQSDKFDERLKKFAGRLDEIERDGLALSEEIATMVRLIDTTPKDLTNWQEYVRSADFTETLDRYAERQSELETDSDNLHSQILPMLLRELHHLTANSPIDQIISAWEAKTSELESSVKDLVNSVNQIVEVPLNVQDTVHDTIRACNEALSRVSPQHHLESAIIAPPTDLNFEQLVAMMQSNKDDPQLNQLRSTLSKLEGHQEKWAADMSSQPSEDDSDVMWPDALRAMELAKECQLAAIHVLETHNRTCIAKTRAEIAMKCSVQRAFLRWKHKAAMAAAKEAARENHLEAIEALKETQLNQLIKFRKHALTEKAKAVEDAKRETEERLTEYFVKREENLRLEQNLMRKQDEEHSNSNDSNSVASDETKPKRRPVSASSVSRRRDSLGGAQPPIKKEPAHERVAFGSSVSRNFTPPPASAGLPTHSKVVEQSATCGTTLERLKQTNASMTKKVRMMSNPQRK</sequence>